<reference evidence="4" key="1">
    <citation type="journal article" date="2019" name="Phytochemistry">
        <title>Biosynthesis of methyl (E)-cinnamate in the liverwort Conocephalum salebrosum and evolution of cinnamic acid methyltransferase.</title>
        <authorList>
            <person name="Zhang C."/>
            <person name="Chen X."/>
            <person name="Crandall-Stotler B."/>
            <person name="Qian P."/>
            <person name="Kollner T.G."/>
            <person name="Guo H."/>
            <person name="Chen F."/>
        </authorList>
    </citation>
    <scope>NUCLEOTIDE SEQUENCE</scope>
</reference>
<keyword evidence="4" id="KW-0808">Transferase</keyword>
<keyword evidence="1" id="KW-0479">Metal-binding</keyword>
<dbReference type="InterPro" id="IPR042086">
    <property type="entry name" value="MeTrfase_capping"/>
</dbReference>
<dbReference type="Pfam" id="PF03492">
    <property type="entry name" value="Methyltransf_7"/>
    <property type="match status" value="1"/>
</dbReference>
<organism evidence="4">
    <name type="scientific">Conocephalum salebrosum</name>
    <dbReference type="NCBI Taxonomy" id="357981"/>
    <lineage>
        <taxon>Eukaryota</taxon>
        <taxon>Viridiplantae</taxon>
        <taxon>Streptophyta</taxon>
        <taxon>Embryophyta</taxon>
        <taxon>Marchantiophyta</taxon>
        <taxon>Marchantiopsida</taxon>
        <taxon>Marchantiidae</taxon>
        <taxon>Marchantiales</taxon>
        <taxon>Conocephalaceae</taxon>
        <taxon>Conocephalum</taxon>
    </lineage>
</organism>
<dbReference type="Gene3D" id="1.10.1200.270">
    <property type="entry name" value="Methyltransferase, alpha-helical capping domain"/>
    <property type="match status" value="1"/>
</dbReference>
<dbReference type="InterPro" id="IPR029063">
    <property type="entry name" value="SAM-dependent_MTases_sf"/>
</dbReference>
<evidence type="ECO:0000256" key="2">
    <source>
        <dbReference type="ARBA" id="ARBA00022842"/>
    </source>
</evidence>
<name>A0A4P8W0C9_9MARC</name>
<protein>
    <submittedName>
        <fullName evidence="4">Salicylic acid methyltransferase</fullName>
    </submittedName>
</protein>
<evidence type="ECO:0000256" key="1">
    <source>
        <dbReference type="ARBA" id="ARBA00022723"/>
    </source>
</evidence>
<dbReference type="InterPro" id="IPR005299">
    <property type="entry name" value="MeTrfase_7"/>
</dbReference>
<keyword evidence="4" id="KW-0489">Methyltransferase</keyword>
<feature type="region of interest" description="Disordered" evidence="3">
    <location>
        <begin position="1"/>
        <end position="31"/>
    </location>
</feature>
<sequence length="383" mass="42926">MGPDGTSSNSSPAFGIQGMTQGEGENSYTKNSSVQATLMRKILPKFFDVMKSMTLPDPDGAFRIADLGCSSGPNTVANVEAIIEQVRASYKEEGLGDSVPEIQVYFQDLPTNDFNTLFKHLFAQPNSEVETVRNYMSAAVPGSYCDRLFPKSTINIAMSSFALHWLAQVPDAVRDRESPAYNGGHTDIYRSSLATIQAYAEQADKDLDNFLAARAHEVAPGGLIFLTFAIRQSEFPYIYEPTIHLQEEVWNALVLEDVVSAEVRDSYNIPYYFRTLEDVNKQVEKYGSVFEVQKEEVIKLNDDLSLMGTENLREAARARVNVNRGTSTGYFEAFFGKTATDLFYERWEDAIYEQLLLWQSGQEQVGIKKPKSVDMLALGLRRK</sequence>
<dbReference type="GO" id="GO:0046872">
    <property type="term" value="F:metal ion binding"/>
    <property type="evidence" value="ECO:0007669"/>
    <property type="project" value="UniProtKB-KW"/>
</dbReference>
<dbReference type="SUPFAM" id="SSF53335">
    <property type="entry name" value="S-adenosyl-L-methionine-dependent methyltransferases"/>
    <property type="match status" value="1"/>
</dbReference>
<dbReference type="Gene3D" id="3.40.50.150">
    <property type="entry name" value="Vaccinia Virus protein VP39"/>
    <property type="match status" value="1"/>
</dbReference>
<dbReference type="EMBL" id="MK673138">
    <property type="protein sequence ID" value="QCS27650.1"/>
    <property type="molecule type" value="mRNA"/>
</dbReference>
<dbReference type="PANTHER" id="PTHR31009">
    <property type="entry name" value="S-ADENOSYL-L-METHIONINE:CARBOXYL METHYLTRANSFERASE FAMILY PROTEIN"/>
    <property type="match status" value="1"/>
</dbReference>
<accession>A0A4P8W0C9</accession>
<dbReference type="AlphaFoldDB" id="A0A4P8W0C9"/>
<dbReference type="GO" id="GO:0032259">
    <property type="term" value="P:methylation"/>
    <property type="evidence" value="ECO:0007669"/>
    <property type="project" value="UniProtKB-KW"/>
</dbReference>
<evidence type="ECO:0000256" key="3">
    <source>
        <dbReference type="SAM" id="MobiDB-lite"/>
    </source>
</evidence>
<dbReference type="GO" id="GO:0008168">
    <property type="term" value="F:methyltransferase activity"/>
    <property type="evidence" value="ECO:0007669"/>
    <property type="project" value="UniProtKB-KW"/>
</dbReference>
<evidence type="ECO:0000313" key="4">
    <source>
        <dbReference type="EMBL" id="QCS27650.1"/>
    </source>
</evidence>
<keyword evidence="2" id="KW-0460">Magnesium</keyword>
<proteinExistence type="evidence at transcript level"/>